<protein>
    <recommendedName>
        <fullName evidence="4">2-amino-4-hydroxy-6-hydroxymethyldihydropteridine pyrophosphokinase</fullName>
        <ecNumber evidence="3">2.7.6.3</ecNumber>
    </recommendedName>
    <alternativeName>
        <fullName evidence="11">6-hydroxymethyl-7,8-dihydropterin pyrophosphokinase</fullName>
    </alternativeName>
    <alternativeName>
        <fullName evidence="12">7,8-dihydro-6-hydroxymethylpterin-pyrophosphokinase</fullName>
    </alternativeName>
</protein>
<dbReference type="Gene3D" id="3.30.70.560">
    <property type="entry name" value="7,8-Dihydro-6-hydroxymethylpterin-pyrophosphokinase HPPK"/>
    <property type="match status" value="1"/>
</dbReference>
<evidence type="ECO:0000256" key="2">
    <source>
        <dbReference type="ARBA" id="ARBA00005810"/>
    </source>
</evidence>
<evidence type="ECO:0000259" key="13">
    <source>
        <dbReference type="PROSITE" id="PS00794"/>
    </source>
</evidence>
<evidence type="ECO:0000313" key="14">
    <source>
        <dbReference type="EMBL" id="OZI30902.1"/>
    </source>
</evidence>
<dbReference type="EC" id="2.7.6.3" evidence="3"/>
<dbReference type="CDD" id="cd00483">
    <property type="entry name" value="HPPK"/>
    <property type="match status" value="1"/>
</dbReference>
<dbReference type="SUPFAM" id="SSF55083">
    <property type="entry name" value="6-hydroxymethyl-7,8-dihydropterin pyrophosphokinase, HPPK"/>
    <property type="match status" value="1"/>
</dbReference>
<evidence type="ECO:0000256" key="4">
    <source>
        <dbReference type="ARBA" id="ARBA00016218"/>
    </source>
</evidence>
<keyword evidence="8" id="KW-0067">ATP-binding</keyword>
<dbReference type="Pfam" id="PF01288">
    <property type="entry name" value="HPPK"/>
    <property type="match status" value="1"/>
</dbReference>
<evidence type="ECO:0000256" key="11">
    <source>
        <dbReference type="ARBA" id="ARBA00029766"/>
    </source>
</evidence>
<dbReference type="OrthoDB" id="9808041at2"/>
<dbReference type="InterPro" id="IPR000550">
    <property type="entry name" value="Hppk"/>
</dbReference>
<evidence type="ECO:0000256" key="6">
    <source>
        <dbReference type="ARBA" id="ARBA00022741"/>
    </source>
</evidence>
<evidence type="ECO:0000256" key="12">
    <source>
        <dbReference type="ARBA" id="ARBA00033413"/>
    </source>
</evidence>
<dbReference type="GO" id="GO:0016301">
    <property type="term" value="F:kinase activity"/>
    <property type="evidence" value="ECO:0007669"/>
    <property type="project" value="UniProtKB-KW"/>
</dbReference>
<dbReference type="InterPro" id="IPR035907">
    <property type="entry name" value="Hppk_sf"/>
</dbReference>
<evidence type="ECO:0000256" key="9">
    <source>
        <dbReference type="ARBA" id="ARBA00022909"/>
    </source>
</evidence>
<dbReference type="PANTHER" id="PTHR43071">
    <property type="entry name" value="2-AMINO-4-HYDROXY-6-HYDROXYMETHYLDIHYDROPTERIDINE PYROPHOSPHOKINASE"/>
    <property type="match status" value="1"/>
</dbReference>
<dbReference type="PANTHER" id="PTHR43071:SF1">
    <property type="entry name" value="2-AMINO-4-HYDROXY-6-HYDROXYMETHYLDIHYDROPTERIDINE PYROPHOSPHOKINASE"/>
    <property type="match status" value="1"/>
</dbReference>
<evidence type="ECO:0000256" key="10">
    <source>
        <dbReference type="ARBA" id="ARBA00029409"/>
    </source>
</evidence>
<dbReference type="GO" id="GO:0003848">
    <property type="term" value="F:2-amino-4-hydroxy-6-hydroxymethyldihydropteridine diphosphokinase activity"/>
    <property type="evidence" value="ECO:0007669"/>
    <property type="project" value="UniProtKB-EC"/>
</dbReference>
<comment type="caution">
    <text evidence="14">The sequence shown here is derived from an EMBL/GenBank/DDBJ whole genome shotgun (WGS) entry which is preliminary data.</text>
</comment>
<comment type="similarity">
    <text evidence="2">Belongs to the HPPK family.</text>
</comment>
<name>A0A261S1S8_9BORD</name>
<proteinExistence type="inferred from homology"/>
<dbReference type="AlphaFoldDB" id="A0A261S1S8"/>
<keyword evidence="15" id="KW-1185">Reference proteome</keyword>
<gene>
    <name evidence="14" type="ORF">CAL29_23325</name>
</gene>
<keyword evidence="7 14" id="KW-0418">Kinase</keyword>
<accession>A0A261S1S8</accession>
<evidence type="ECO:0000256" key="5">
    <source>
        <dbReference type="ARBA" id="ARBA00022679"/>
    </source>
</evidence>
<evidence type="ECO:0000256" key="1">
    <source>
        <dbReference type="ARBA" id="ARBA00005051"/>
    </source>
</evidence>
<keyword evidence="9" id="KW-0289">Folate biosynthesis</keyword>
<comment type="pathway">
    <text evidence="1">Cofactor biosynthesis; tetrahydrofolate biosynthesis; 2-amino-4-hydroxy-6-hydroxymethyl-7,8-dihydropteridine diphosphate from 7,8-dihydroneopterin triphosphate: step 4/4.</text>
</comment>
<evidence type="ECO:0000313" key="15">
    <source>
        <dbReference type="Proteomes" id="UP000216020"/>
    </source>
</evidence>
<evidence type="ECO:0000256" key="8">
    <source>
        <dbReference type="ARBA" id="ARBA00022840"/>
    </source>
</evidence>
<dbReference type="NCBIfam" id="TIGR01498">
    <property type="entry name" value="folK"/>
    <property type="match status" value="1"/>
</dbReference>
<comment type="function">
    <text evidence="10">Catalyzes the transfer of pyrophosphate from adenosine triphosphate (ATP) to 6-hydroxymethyl-7,8-dihydropterin, an enzymatic step in folate biosynthesis pathway.</text>
</comment>
<keyword evidence="6" id="KW-0547">Nucleotide-binding</keyword>
<organism evidence="14 15">
    <name type="scientific">Bordetella genomosp. 10</name>
    <dbReference type="NCBI Taxonomy" id="1416804"/>
    <lineage>
        <taxon>Bacteria</taxon>
        <taxon>Pseudomonadati</taxon>
        <taxon>Pseudomonadota</taxon>
        <taxon>Betaproteobacteria</taxon>
        <taxon>Burkholderiales</taxon>
        <taxon>Alcaligenaceae</taxon>
        <taxon>Bordetella</taxon>
    </lineage>
</organism>
<dbReference type="Proteomes" id="UP000216020">
    <property type="component" value="Unassembled WGS sequence"/>
</dbReference>
<dbReference type="UniPathway" id="UPA00077">
    <property type="reaction ID" value="UER00155"/>
</dbReference>
<dbReference type="RefSeq" id="WP_094855320.1">
    <property type="nucleotide sequence ID" value="NZ_NEVM01000005.1"/>
</dbReference>
<keyword evidence="5" id="KW-0808">Transferase</keyword>
<dbReference type="GO" id="GO:0046654">
    <property type="term" value="P:tetrahydrofolate biosynthetic process"/>
    <property type="evidence" value="ECO:0007669"/>
    <property type="project" value="UniProtKB-UniPathway"/>
</dbReference>
<dbReference type="NCBIfam" id="NF010692">
    <property type="entry name" value="PRK14092.1"/>
    <property type="match status" value="1"/>
</dbReference>
<dbReference type="GO" id="GO:0046656">
    <property type="term" value="P:folic acid biosynthetic process"/>
    <property type="evidence" value="ECO:0007669"/>
    <property type="project" value="UniProtKB-KW"/>
</dbReference>
<evidence type="ECO:0000256" key="7">
    <source>
        <dbReference type="ARBA" id="ARBA00022777"/>
    </source>
</evidence>
<reference evidence="15" key="1">
    <citation type="submission" date="2017-05" db="EMBL/GenBank/DDBJ databases">
        <title>Complete and WGS of Bordetella genogroups.</title>
        <authorList>
            <person name="Spilker T."/>
            <person name="Lipuma J."/>
        </authorList>
    </citation>
    <scope>NUCLEOTIDE SEQUENCE [LARGE SCALE GENOMIC DNA]</scope>
    <source>
        <strain evidence="15">AU16122</strain>
    </source>
</reference>
<feature type="domain" description="7,8-dihydro-6-hydroxymethylpterin-pyrophosphokinase" evidence="13">
    <location>
        <begin position="95"/>
        <end position="106"/>
    </location>
</feature>
<dbReference type="EMBL" id="NEVM01000005">
    <property type="protein sequence ID" value="OZI30902.1"/>
    <property type="molecule type" value="Genomic_DNA"/>
</dbReference>
<dbReference type="GO" id="GO:0005524">
    <property type="term" value="F:ATP binding"/>
    <property type="evidence" value="ECO:0007669"/>
    <property type="project" value="UniProtKB-KW"/>
</dbReference>
<dbReference type="PROSITE" id="PS00794">
    <property type="entry name" value="HPPK"/>
    <property type="match status" value="1"/>
</dbReference>
<evidence type="ECO:0000256" key="3">
    <source>
        <dbReference type="ARBA" id="ARBA00013253"/>
    </source>
</evidence>
<sequence length="166" mass="17879">MTDDGAPAAVTAYIGLGANLGDAGATLRQALRELAASKGITACEASPFYRSAPVDAGGPDFVNAVARLRTTLAPLALLDLLQALERRHGRERPYRNAPRTLDLDLLLYGDVTMDEPRLTLPHPRMHERAFVLRPLLDLAPALTLPQGRATDLLAAIDDQPIQRIAP</sequence>